<proteinExistence type="predicted"/>
<keyword evidence="2" id="KW-1185">Reference proteome</keyword>
<dbReference type="Proteomes" id="UP000014568">
    <property type="component" value="Unassembled WGS sequence"/>
</dbReference>
<sequence>MSINILHALCAMLLQITVFFSSTGIGAFSTAFSHSSTVIQQKEVLFQSGSNSEHIEQIQPKGQLDFWLLPLEQINRADLLFCSAYTPFAFVVFKGASAIFKQVYRQMLRFRTVFQQIYFALKRYALLLQTRQPLMRSHALYGIR</sequence>
<dbReference type="AlphaFoldDB" id="S3PM41"/>
<dbReference type="PATRIC" id="fig|421052.3.peg.755"/>
<dbReference type="STRING" id="632955.GCA_000829675_01402"/>
<comment type="caution">
    <text evidence="1">The sequence shown here is derived from an EMBL/GenBank/DDBJ whole genome shotgun (WGS) entry which is preliminary data.</text>
</comment>
<accession>S3PM41</accession>
<name>S3PM41_9GAMM</name>
<reference evidence="1 2" key="1">
    <citation type="submission" date="2013-06" db="EMBL/GenBank/DDBJ databases">
        <title>The Genome Sequence of Acinetobacter rudis CIP 110305.</title>
        <authorList>
            <consortium name="The Broad Institute Genome Sequencing Platform"/>
            <consortium name="The Broad Institute Genome Sequencing Center for Infectious Disease"/>
            <person name="Cerqueira G."/>
            <person name="Feldgarden M."/>
            <person name="Courvalin P."/>
            <person name="Perichon B."/>
            <person name="Grillot-Courvalin C."/>
            <person name="Clermont D."/>
            <person name="Rocha E."/>
            <person name="Yoon E.-J."/>
            <person name="Nemec A."/>
            <person name="Young S.K."/>
            <person name="Zeng Q."/>
            <person name="Gargeya S."/>
            <person name="Fitzgerald M."/>
            <person name="Abouelleil A."/>
            <person name="Alvarado L."/>
            <person name="Berlin A.M."/>
            <person name="Chapman S.B."/>
            <person name="Dewar J."/>
            <person name="Goldberg J."/>
            <person name="Griggs A."/>
            <person name="Gujja S."/>
            <person name="Hansen M."/>
            <person name="Howarth C."/>
            <person name="Imamovic A."/>
            <person name="Larimer J."/>
            <person name="McCowan C."/>
            <person name="Murphy C."/>
            <person name="Pearson M."/>
            <person name="Priest M."/>
            <person name="Roberts A."/>
            <person name="Saif S."/>
            <person name="Shea T."/>
            <person name="Sykes S."/>
            <person name="Wortman J."/>
            <person name="Nusbaum C."/>
            <person name="Birren B."/>
        </authorList>
    </citation>
    <scope>NUCLEOTIDE SEQUENCE [LARGE SCALE GENOMIC DNA]</scope>
    <source>
        <strain evidence="1 2">CIP 110305</strain>
    </source>
</reference>
<dbReference type="HOGENOM" id="CLU_1792314_0_0_6"/>
<evidence type="ECO:0000313" key="1">
    <source>
        <dbReference type="EMBL" id="EPF79876.1"/>
    </source>
</evidence>
<protein>
    <submittedName>
        <fullName evidence="1">Uncharacterized protein</fullName>
    </submittedName>
</protein>
<organism evidence="1 2">
    <name type="scientific">Acinetobacter rudis CIP 110305</name>
    <dbReference type="NCBI Taxonomy" id="421052"/>
    <lineage>
        <taxon>Bacteria</taxon>
        <taxon>Pseudomonadati</taxon>
        <taxon>Pseudomonadota</taxon>
        <taxon>Gammaproteobacteria</taxon>
        <taxon>Moraxellales</taxon>
        <taxon>Moraxellaceae</taxon>
        <taxon>Acinetobacter</taxon>
    </lineage>
</organism>
<dbReference type="EMBL" id="ATGI01000006">
    <property type="protein sequence ID" value="EPF79876.1"/>
    <property type="molecule type" value="Genomic_DNA"/>
</dbReference>
<dbReference type="RefSeq" id="WP_016655194.1">
    <property type="nucleotide sequence ID" value="NZ_KE340351.1"/>
</dbReference>
<evidence type="ECO:0000313" key="2">
    <source>
        <dbReference type="Proteomes" id="UP000014568"/>
    </source>
</evidence>
<gene>
    <name evidence="1" type="ORF">F945_00764</name>
</gene>